<dbReference type="Proteomes" id="UP001056120">
    <property type="component" value="Linkage Group LG05"/>
</dbReference>
<dbReference type="EMBL" id="CM042022">
    <property type="protein sequence ID" value="KAI3814772.1"/>
    <property type="molecule type" value="Genomic_DNA"/>
</dbReference>
<organism evidence="1 2">
    <name type="scientific">Smallanthus sonchifolius</name>
    <dbReference type="NCBI Taxonomy" id="185202"/>
    <lineage>
        <taxon>Eukaryota</taxon>
        <taxon>Viridiplantae</taxon>
        <taxon>Streptophyta</taxon>
        <taxon>Embryophyta</taxon>
        <taxon>Tracheophyta</taxon>
        <taxon>Spermatophyta</taxon>
        <taxon>Magnoliopsida</taxon>
        <taxon>eudicotyledons</taxon>
        <taxon>Gunneridae</taxon>
        <taxon>Pentapetalae</taxon>
        <taxon>asterids</taxon>
        <taxon>campanulids</taxon>
        <taxon>Asterales</taxon>
        <taxon>Asteraceae</taxon>
        <taxon>Asteroideae</taxon>
        <taxon>Heliantheae alliance</taxon>
        <taxon>Millerieae</taxon>
        <taxon>Smallanthus</taxon>
    </lineage>
</organism>
<comment type="caution">
    <text evidence="1">The sequence shown here is derived from an EMBL/GenBank/DDBJ whole genome shotgun (WGS) entry which is preliminary data.</text>
</comment>
<protein>
    <submittedName>
        <fullName evidence="1">Uncharacterized protein</fullName>
    </submittedName>
</protein>
<reference evidence="2" key="1">
    <citation type="journal article" date="2022" name="Mol. Ecol. Resour.">
        <title>The genomes of chicory, endive, great burdock and yacon provide insights into Asteraceae palaeo-polyploidization history and plant inulin production.</title>
        <authorList>
            <person name="Fan W."/>
            <person name="Wang S."/>
            <person name="Wang H."/>
            <person name="Wang A."/>
            <person name="Jiang F."/>
            <person name="Liu H."/>
            <person name="Zhao H."/>
            <person name="Xu D."/>
            <person name="Zhang Y."/>
        </authorList>
    </citation>
    <scope>NUCLEOTIDE SEQUENCE [LARGE SCALE GENOMIC DNA]</scope>
    <source>
        <strain evidence="2">cv. Yunnan</strain>
    </source>
</reference>
<keyword evidence="2" id="KW-1185">Reference proteome</keyword>
<reference evidence="1 2" key="2">
    <citation type="journal article" date="2022" name="Mol. Ecol. Resour.">
        <title>The genomes of chicory, endive, great burdock and yacon provide insights into Asteraceae paleo-polyploidization history and plant inulin production.</title>
        <authorList>
            <person name="Fan W."/>
            <person name="Wang S."/>
            <person name="Wang H."/>
            <person name="Wang A."/>
            <person name="Jiang F."/>
            <person name="Liu H."/>
            <person name="Zhao H."/>
            <person name="Xu D."/>
            <person name="Zhang Y."/>
        </authorList>
    </citation>
    <scope>NUCLEOTIDE SEQUENCE [LARGE SCALE GENOMIC DNA]</scope>
    <source>
        <strain evidence="2">cv. Yunnan</strain>
        <tissue evidence="1">Leaves</tissue>
    </source>
</reference>
<name>A0ACB9J3T1_9ASTR</name>
<evidence type="ECO:0000313" key="1">
    <source>
        <dbReference type="EMBL" id="KAI3814772.1"/>
    </source>
</evidence>
<evidence type="ECO:0000313" key="2">
    <source>
        <dbReference type="Proteomes" id="UP001056120"/>
    </source>
</evidence>
<accession>A0ACB9J3T1</accession>
<gene>
    <name evidence="1" type="ORF">L1987_14416</name>
</gene>
<sequence>MSTSHSVIRNPFSFYRGETPTTKPPYNLQIFPQSHSSQPSIVASDLSSLQKALILYTMIKGIVSSIPISISHQFSNLSVVSQWNHILREAVNQSQYQKTLILFHQMMQKGLQPNHLTLPIIAKACGKLNNIRYSEIIHGQIIKSPFATDLYVQTAMMDAYVKCDCMNIARKVFDRMPQRDIACWNALLLGLAQLGVGEQVLLMFRNMRVERVQPDSVTVIGVSQSIKGREGVWVLKAVHAFGIRIGVELDVSVSNTWVSSYAKVRDLDSAEKVFYGINPVFITVVSWNSMIAGYAYFHKYLKAISFYKKMLCDGFKPDLSTNLNLLSSISQHEALFHGSLIHCHGIKTGCDLDITILNTLISMYSKCNNLNAARQVFDNMMNKTCVSWTAMIGGYAEKGDLDEALTLFNSMEASGVKPDLVTILNLIGGCGETGALEIGKWVENYAVLNGFSNNLMVLNALIDMYAKCGSLKEAREIFYKMRERTVVSWTSMISGCALNGEFEESLTHFFHMLELGIKPNHITFLAVLQACNHGGFIKKGWEIYDLMTKVYKIHPGLDHYSSMADLLARGGKINEALDFIKNMPLEPDVGIWSLLLSACKVHHNVEIGELAAHCLFEMDPQAAAPYVEMANIYASIGCWDGVMDVRRLMKMNQVKKFPGESIVQVSGKSFKFTVEDRCHPKGASIYEVLDGLALQLKDELDVSNLEDGNFRSTPMQPKRKDQNIIENVIELSSSESEDENTPSCNDSNQQLVLYDPSVNGGSVAEDFPCPVSYKPPPVKRILPAVGAFTVQCANCFKWRFIPTKEKYEEIREHIIEKPFVCASAHEWRPGVSCDDPPDIEQDGSRIWAIDKPNIAQPPPGWQRDLRIRGEGGTKFADIYYTPPTGGKVLRSIHEVGKYLIEHPEYVEQGVTLAQFSFQVPKPLREDYIRKRPSSVAELPDGNSMRMPEYIQPSPALPMPLPDPDPSTDLQLAINPLPKKARIAPGNPRHNFD</sequence>
<proteinExistence type="predicted"/>